<keyword evidence="10" id="KW-1185">Reference proteome</keyword>
<dbReference type="SUPFAM" id="SSF103481">
    <property type="entry name" value="Multidrug resistance efflux transporter EmrE"/>
    <property type="match status" value="2"/>
</dbReference>
<dbReference type="InterPro" id="IPR051258">
    <property type="entry name" value="Diverse_Substrate_Transporter"/>
</dbReference>
<comment type="similarity">
    <text evidence="2">Belongs to the EamA transporter family.</text>
</comment>
<dbReference type="Proteomes" id="UP001180845">
    <property type="component" value="Unassembled WGS sequence"/>
</dbReference>
<dbReference type="InterPro" id="IPR000620">
    <property type="entry name" value="EamA_dom"/>
</dbReference>
<dbReference type="EMBL" id="JAVDXW010000001">
    <property type="protein sequence ID" value="MDR7302856.1"/>
    <property type="molecule type" value="Genomic_DNA"/>
</dbReference>
<accession>A0AAE3ZDG1</accession>
<comment type="subcellular location">
    <subcellularLocation>
        <location evidence="1">Cell membrane</location>
        <topology evidence="1">Multi-pass membrane protein</topology>
    </subcellularLocation>
</comment>
<organism evidence="9 10">
    <name type="scientific">Haloactinomyces albus</name>
    <dbReference type="NCBI Taxonomy" id="1352928"/>
    <lineage>
        <taxon>Bacteria</taxon>
        <taxon>Bacillati</taxon>
        <taxon>Actinomycetota</taxon>
        <taxon>Actinomycetes</taxon>
        <taxon>Actinopolysporales</taxon>
        <taxon>Actinopolysporaceae</taxon>
        <taxon>Haloactinomyces</taxon>
    </lineage>
</organism>
<evidence type="ECO:0000256" key="5">
    <source>
        <dbReference type="ARBA" id="ARBA00022989"/>
    </source>
</evidence>
<gene>
    <name evidence="9" type="ORF">JOF55_003037</name>
</gene>
<evidence type="ECO:0000259" key="8">
    <source>
        <dbReference type="Pfam" id="PF00892"/>
    </source>
</evidence>
<evidence type="ECO:0000313" key="9">
    <source>
        <dbReference type="EMBL" id="MDR7302856.1"/>
    </source>
</evidence>
<keyword evidence="6 7" id="KW-0472">Membrane</keyword>
<protein>
    <submittedName>
        <fullName evidence="9">Drug/metabolite transporter (DMT)-like permease</fullName>
    </submittedName>
</protein>
<reference evidence="9" key="1">
    <citation type="submission" date="2023-07" db="EMBL/GenBank/DDBJ databases">
        <title>Sequencing the genomes of 1000 actinobacteria strains.</title>
        <authorList>
            <person name="Klenk H.-P."/>
        </authorList>
    </citation>
    <scope>NUCLEOTIDE SEQUENCE</scope>
    <source>
        <strain evidence="9">DSM 45977</strain>
    </source>
</reference>
<feature type="transmembrane region" description="Helical" evidence="7">
    <location>
        <begin position="265"/>
        <end position="285"/>
    </location>
</feature>
<dbReference type="PANTHER" id="PTHR42920:SF5">
    <property type="entry name" value="EAMA DOMAIN-CONTAINING PROTEIN"/>
    <property type="match status" value="1"/>
</dbReference>
<feature type="transmembrane region" description="Helical" evidence="7">
    <location>
        <begin position="110"/>
        <end position="128"/>
    </location>
</feature>
<evidence type="ECO:0000256" key="2">
    <source>
        <dbReference type="ARBA" id="ARBA00007362"/>
    </source>
</evidence>
<dbReference type="InterPro" id="IPR037185">
    <property type="entry name" value="EmrE-like"/>
</dbReference>
<feature type="domain" description="EamA" evidence="8">
    <location>
        <begin position="167"/>
        <end position="305"/>
    </location>
</feature>
<evidence type="ECO:0000256" key="6">
    <source>
        <dbReference type="ARBA" id="ARBA00023136"/>
    </source>
</evidence>
<feature type="transmembrane region" description="Helical" evidence="7">
    <location>
        <begin position="196"/>
        <end position="215"/>
    </location>
</feature>
<evidence type="ECO:0000313" key="10">
    <source>
        <dbReference type="Proteomes" id="UP001180845"/>
    </source>
</evidence>
<keyword evidence="4 7" id="KW-0812">Transmembrane</keyword>
<keyword evidence="5 7" id="KW-1133">Transmembrane helix</keyword>
<evidence type="ECO:0000256" key="1">
    <source>
        <dbReference type="ARBA" id="ARBA00004651"/>
    </source>
</evidence>
<name>A0AAE3ZDG1_9ACTN</name>
<evidence type="ECO:0000256" key="4">
    <source>
        <dbReference type="ARBA" id="ARBA00022692"/>
    </source>
</evidence>
<feature type="transmembrane region" description="Helical" evidence="7">
    <location>
        <begin position="85"/>
        <end position="104"/>
    </location>
</feature>
<comment type="caution">
    <text evidence="9">The sequence shown here is derived from an EMBL/GenBank/DDBJ whole genome shotgun (WGS) entry which is preliminary data.</text>
</comment>
<feature type="transmembrane region" description="Helical" evidence="7">
    <location>
        <begin position="55"/>
        <end position="73"/>
    </location>
</feature>
<dbReference type="PANTHER" id="PTHR42920">
    <property type="entry name" value="OS03G0707200 PROTEIN-RELATED"/>
    <property type="match status" value="1"/>
</dbReference>
<feature type="transmembrane region" description="Helical" evidence="7">
    <location>
        <begin position="166"/>
        <end position="184"/>
    </location>
</feature>
<feature type="transmembrane region" description="Helical" evidence="7">
    <location>
        <begin position="235"/>
        <end position="258"/>
    </location>
</feature>
<feature type="domain" description="EamA" evidence="8">
    <location>
        <begin position="24"/>
        <end position="154"/>
    </location>
</feature>
<dbReference type="Pfam" id="PF00892">
    <property type="entry name" value="EamA"/>
    <property type="match status" value="2"/>
</dbReference>
<proteinExistence type="inferred from homology"/>
<sequence length="327" mass="33374">MRADSGEHAAGTGASVTARSPKSTGVAIAVASAFCFGGSGPFAKPLISAGLSPLQVTWLRIAGGALLMLPFAVRHFDVVRRAPKLLLGYGLFAIAGVQGFYFAAIASIPVGVALLIEFLGPVMVLGWVRFVLRKPVTPSAAIGVAIAVVGLAAVVEIWAGLSFDPVGLLLALGAAGCQAAYFLLSDTGADVDPRALAAYGLLLAAGVVTVLVRPWEVDWSVLGGEIALAGRTIPALLAVGWIVLISTVLAYLTGIMAVRKLSAPIAGAIAFLEPVVATILAWWLLGEHLGAVQLVGGMLVLIGAYAAQRSASGKAERFDTDPLTGAA</sequence>
<evidence type="ECO:0000256" key="3">
    <source>
        <dbReference type="ARBA" id="ARBA00022475"/>
    </source>
</evidence>
<feature type="transmembrane region" description="Helical" evidence="7">
    <location>
        <begin position="25"/>
        <end position="43"/>
    </location>
</feature>
<dbReference type="AlphaFoldDB" id="A0AAE3ZDG1"/>
<feature type="transmembrane region" description="Helical" evidence="7">
    <location>
        <begin position="140"/>
        <end position="160"/>
    </location>
</feature>
<feature type="transmembrane region" description="Helical" evidence="7">
    <location>
        <begin position="291"/>
        <end position="307"/>
    </location>
</feature>
<keyword evidence="3" id="KW-1003">Cell membrane</keyword>
<evidence type="ECO:0000256" key="7">
    <source>
        <dbReference type="SAM" id="Phobius"/>
    </source>
</evidence>
<dbReference type="GO" id="GO:0005886">
    <property type="term" value="C:plasma membrane"/>
    <property type="evidence" value="ECO:0007669"/>
    <property type="project" value="UniProtKB-SubCell"/>
</dbReference>